<reference evidence="1" key="3">
    <citation type="submission" date="2023-05" db="EMBL/GenBank/DDBJ databases">
        <authorList>
            <person name="Smith C.H."/>
        </authorList>
    </citation>
    <scope>NUCLEOTIDE SEQUENCE</scope>
    <source>
        <strain evidence="1">CHS0354</strain>
        <tissue evidence="1">Mantle</tissue>
    </source>
</reference>
<sequence>MDLMEISTGVDRMKGICCPFLQARANRTIVLIKVFDIFMEKNSDQKIRINIMKITIQTFDVDKRPDLIIDRRC</sequence>
<dbReference type="Proteomes" id="UP001195483">
    <property type="component" value="Unassembled WGS sequence"/>
</dbReference>
<gene>
    <name evidence="1" type="ORF">CHS0354_007491</name>
</gene>
<evidence type="ECO:0000313" key="1">
    <source>
        <dbReference type="EMBL" id="KAK3605415.1"/>
    </source>
</evidence>
<dbReference type="AlphaFoldDB" id="A0AAE0W9P8"/>
<reference evidence="1" key="2">
    <citation type="journal article" date="2021" name="Genome Biol. Evol.">
        <title>Developing a high-quality reference genome for a parasitic bivalve with doubly uniparental inheritance (Bivalvia: Unionida).</title>
        <authorList>
            <person name="Smith C.H."/>
        </authorList>
    </citation>
    <scope>NUCLEOTIDE SEQUENCE</scope>
    <source>
        <strain evidence="1">CHS0354</strain>
        <tissue evidence="1">Mantle</tissue>
    </source>
</reference>
<name>A0AAE0W9P8_9BIVA</name>
<proteinExistence type="predicted"/>
<evidence type="ECO:0000313" key="2">
    <source>
        <dbReference type="Proteomes" id="UP001195483"/>
    </source>
</evidence>
<organism evidence="1 2">
    <name type="scientific">Potamilus streckersoni</name>
    <dbReference type="NCBI Taxonomy" id="2493646"/>
    <lineage>
        <taxon>Eukaryota</taxon>
        <taxon>Metazoa</taxon>
        <taxon>Spiralia</taxon>
        <taxon>Lophotrochozoa</taxon>
        <taxon>Mollusca</taxon>
        <taxon>Bivalvia</taxon>
        <taxon>Autobranchia</taxon>
        <taxon>Heteroconchia</taxon>
        <taxon>Palaeoheterodonta</taxon>
        <taxon>Unionida</taxon>
        <taxon>Unionoidea</taxon>
        <taxon>Unionidae</taxon>
        <taxon>Ambleminae</taxon>
        <taxon>Lampsilini</taxon>
        <taxon>Potamilus</taxon>
    </lineage>
</organism>
<keyword evidence="2" id="KW-1185">Reference proteome</keyword>
<dbReference type="EMBL" id="JAEAOA010000514">
    <property type="protein sequence ID" value="KAK3605415.1"/>
    <property type="molecule type" value="Genomic_DNA"/>
</dbReference>
<comment type="caution">
    <text evidence="1">The sequence shown here is derived from an EMBL/GenBank/DDBJ whole genome shotgun (WGS) entry which is preliminary data.</text>
</comment>
<accession>A0AAE0W9P8</accession>
<reference evidence="1" key="1">
    <citation type="journal article" date="2021" name="Genome Biol. Evol.">
        <title>A High-Quality Reference Genome for a Parasitic Bivalve with Doubly Uniparental Inheritance (Bivalvia: Unionida).</title>
        <authorList>
            <person name="Smith C.H."/>
        </authorList>
    </citation>
    <scope>NUCLEOTIDE SEQUENCE</scope>
    <source>
        <strain evidence="1">CHS0354</strain>
    </source>
</reference>
<protein>
    <submittedName>
        <fullName evidence="1">Uncharacterized protein</fullName>
    </submittedName>
</protein>